<dbReference type="Pfam" id="PF16197">
    <property type="entry name" value="KAsynt_C_assoc"/>
    <property type="match status" value="1"/>
</dbReference>
<dbReference type="InterPro" id="IPR050091">
    <property type="entry name" value="PKS_NRPS_Biosynth_Enz"/>
</dbReference>
<dbReference type="InterPro" id="IPR014043">
    <property type="entry name" value="Acyl_transferase_dom"/>
</dbReference>
<keyword evidence="5" id="KW-0808">Transferase</keyword>
<dbReference type="Proteomes" id="UP001626628">
    <property type="component" value="Chromosome"/>
</dbReference>
<dbReference type="PANTHER" id="PTHR43775:SF37">
    <property type="entry name" value="SI:DKEY-61P9.11"/>
    <property type="match status" value="1"/>
</dbReference>
<evidence type="ECO:0000256" key="2">
    <source>
        <dbReference type="ARBA" id="ARBA00022553"/>
    </source>
</evidence>
<dbReference type="InterPro" id="IPR016035">
    <property type="entry name" value="Acyl_Trfase/lysoPLipase"/>
</dbReference>
<keyword evidence="2" id="KW-0597">Phosphoprotein</keyword>
<feature type="domain" description="Malonyl-CoA:ACP transacylase (MAT)" evidence="4">
    <location>
        <begin position="172"/>
        <end position="320"/>
    </location>
</feature>
<dbReference type="GO" id="GO:0016746">
    <property type="term" value="F:acyltransferase activity"/>
    <property type="evidence" value="ECO:0007669"/>
    <property type="project" value="UniProtKB-KW"/>
</dbReference>
<organism evidence="5 6">
    <name type="scientific">Streptomyces sirii</name>
    <dbReference type="NCBI Taxonomy" id="3127701"/>
    <lineage>
        <taxon>Bacteria</taxon>
        <taxon>Bacillati</taxon>
        <taxon>Actinomycetota</taxon>
        <taxon>Actinomycetes</taxon>
        <taxon>Kitasatosporales</taxon>
        <taxon>Streptomycetaceae</taxon>
        <taxon>Streptomyces</taxon>
    </lineage>
</organism>
<evidence type="ECO:0000256" key="3">
    <source>
        <dbReference type="SAM" id="MobiDB-lite"/>
    </source>
</evidence>
<keyword evidence="6" id="KW-1185">Reference proteome</keyword>
<dbReference type="Gene3D" id="3.40.47.10">
    <property type="match status" value="1"/>
</dbReference>
<evidence type="ECO:0000256" key="1">
    <source>
        <dbReference type="ARBA" id="ARBA00022450"/>
    </source>
</evidence>
<dbReference type="InterPro" id="IPR001227">
    <property type="entry name" value="Ac_transferase_dom_sf"/>
</dbReference>
<dbReference type="SUPFAM" id="SSF52151">
    <property type="entry name" value="FabD/lysophospholipase-like"/>
    <property type="match status" value="1"/>
</dbReference>
<feature type="region of interest" description="Disordered" evidence="3">
    <location>
        <begin position="290"/>
        <end position="311"/>
    </location>
</feature>
<reference evidence="5 6" key="1">
    <citation type="submission" date="2024-03" db="EMBL/GenBank/DDBJ databases">
        <title>The complete genome of Streptomyces sirii sp.nov.</title>
        <authorList>
            <person name="Zakalyukina Y.V."/>
            <person name="Belik A.R."/>
            <person name="Biryukov M.V."/>
            <person name="Baturina O.A."/>
            <person name="Kabilov M.R."/>
        </authorList>
    </citation>
    <scope>NUCLEOTIDE SEQUENCE [LARGE SCALE GENOMIC DNA]</scope>
    <source>
        <strain evidence="5 6">BP-8</strain>
    </source>
</reference>
<dbReference type="Pfam" id="PF00698">
    <property type="entry name" value="Acyl_transf_1"/>
    <property type="match status" value="1"/>
</dbReference>
<dbReference type="Gene3D" id="3.40.366.10">
    <property type="entry name" value="Malonyl-Coenzyme A Acyl Carrier Protein, domain 2"/>
    <property type="match status" value="1"/>
</dbReference>
<evidence type="ECO:0000313" key="5">
    <source>
        <dbReference type="EMBL" id="WXK80904.1"/>
    </source>
</evidence>
<accession>A0ABZ2R030</accession>
<protein>
    <submittedName>
        <fullName evidence="5">Acyltransferase domain-containing protein</fullName>
    </submittedName>
</protein>
<dbReference type="EMBL" id="CP147982">
    <property type="protein sequence ID" value="WXK80904.1"/>
    <property type="molecule type" value="Genomic_DNA"/>
</dbReference>
<gene>
    <name evidence="5" type="ORF">WAB15_35550</name>
</gene>
<name>A0ABZ2R030_9ACTN</name>
<feature type="region of interest" description="Disordered" evidence="3">
    <location>
        <begin position="1"/>
        <end position="44"/>
    </location>
</feature>
<evidence type="ECO:0000259" key="4">
    <source>
        <dbReference type="SMART" id="SM00827"/>
    </source>
</evidence>
<sequence>MQSPAGSAAPHRPRLPACRNPESTHRLHGTGHRPGHRKPLPLPATARPVVGVNSFGFGGANAHTIVRRRSPPPMPPGGGTPPPEGLPILVTARTPQALTEATSRMAQHLRTADPEGFYDLAYTSCLRRGKHAHRTAVLARTPQEATDKLARIAEHGSGPTAEAVHSGRVAFVFSGNGSQWPGMGADLLTNDPVFRAAVASVDAELAPRLGWSVAEEMARPREDRRPAATEVAQPLLFAVQLGVVAVLRSQGVQPAMVLGHSVGEVAAAHTAGALTLAQAAEVLAVRSRAQAATAGSRPDGGPRPGRRHRPPKCCRIARGW</sequence>
<proteinExistence type="predicted"/>
<evidence type="ECO:0000313" key="6">
    <source>
        <dbReference type="Proteomes" id="UP001626628"/>
    </source>
</evidence>
<dbReference type="InterPro" id="IPR032821">
    <property type="entry name" value="PKS_assoc"/>
</dbReference>
<dbReference type="SMART" id="SM00827">
    <property type="entry name" value="PKS_AT"/>
    <property type="match status" value="1"/>
</dbReference>
<dbReference type="PANTHER" id="PTHR43775">
    <property type="entry name" value="FATTY ACID SYNTHASE"/>
    <property type="match status" value="1"/>
</dbReference>
<keyword evidence="5" id="KW-0012">Acyltransferase</keyword>
<keyword evidence="1" id="KW-0596">Phosphopantetheine</keyword>
<feature type="compositionally biased region" description="Basic residues" evidence="3">
    <location>
        <begin position="26"/>
        <end position="39"/>
    </location>
</feature>
<dbReference type="InterPro" id="IPR016039">
    <property type="entry name" value="Thiolase-like"/>
</dbReference>